<feature type="domain" description="DdrB-like" evidence="1">
    <location>
        <begin position="41"/>
        <end position="172"/>
    </location>
</feature>
<gene>
    <name evidence="2" type="ORF">O4000_28835</name>
</gene>
<name>A0ABY7LCX8_CITFR</name>
<dbReference type="Pfam" id="PF18763">
    <property type="entry name" value="ddrB-ParB"/>
    <property type="match status" value="1"/>
</dbReference>
<protein>
    <recommendedName>
        <fullName evidence="1">DdrB-like domain-containing protein</fullName>
    </recommendedName>
</protein>
<accession>A0ABY7LCX8</accession>
<dbReference type="Proteomes" id="UP001164536">
    <property type="component" value="Plasmid unnamed5"/>
</dbReference>
<keyword evidence="3" id="KW-1185">Reference proteome</keyword>
<evidence type="ECO:0000313" key="2">
    <source>
        <dbReference type="EMBL" id="WAZ60718.1"/>
    </source>
</evidence>
<sequence>METAQQAISNTPGLDSLITLVASLQLRQTPIGRTSFVVTSKGDEVKTGFKVVNASSLIISNNLDGTINPAFPTELQPRDRTRMSSKIQVSKIAGNLRPAQLTDSGLSSHGAPIVGPDNVVESGNGRSMGILRAYEQGQADSYRQYLIDHAADYGVKAEDIARMDMPVLVRERVTDVDRAQFARDSNLSDLQEMAASEKAFVDAEMLDERLMAMFSPSEDGNLLARSNDGFIQSFMREIGDTATAGLVTTDGRPTKQLIDRIQNAIFAKAYKDERLVKMVAEEPDPEMRNILTALNTAASDFAQMQMLSGDVHKEAVNGLVGGIEEVDGLDKQAIAALQEAINLVRQAKDSGQAIEEVIAQQGLFEDTSKEAEALALFIVANSRSSKRIGAAFKKMAQKINDELLHQQQALGDMFGGGSLSLVDVLSAVSTEIEDEFGEGKGLNFAMFESAPGDNSAYISQMIASATSVDELVNAIKMTGKLAKANPNTEENLARLRDSVGRNMLYSQRPLIQQWVEAHGYSGNLLGEMATSSENSLFYYKALQEAIKNNEPAPSLADARNIDYRVKLFLEASESGASPDRLFMFMHRLEDLMQSDLSWQELRKACRTWLDNFMKMPHAIYAKVTSKFDKKLADAKSISGTIAALQWAITAGKKALMDISDVMESGKASLDAVGLSKDFSGDELADAYIDVLRRLKAIAEANDKDGRLRLPEEVDYYIEQINKVRDRPEKLKPYLKDVFTPHGGIGLEVDRLKWFIDRESDEAVQLYELERLFKDKAPYPPLIIEKIHSKVKAAMDAVMQASPVSKEDAEAWGNAIELDSGVIEKTTVTAGWRTGYDARDVAEKVFTLTGGKLDTLKKIEHQAKVRATASQSRQSVTIDADTDAEHVMWHELGHHVEFSNPHLLERAKGFIKSKTEGRLVYSNFGGYGDAEYKVKTSLSHYYMSKIYMDNRVSLASGKVLSKAPSLNNCRCTEVFSMALQCYADPELTATSYLNGDGIIEFLLGCFKELQNAH</sequence>
<dbReference type="EMBL" id="CP114569">
    <property type="protein sequence ID" value="WAZ60718.1"/>
    <property type="molecule type" value="Genomic_DNA"/>
</dbReference>
<organism evidence="2 3">
    <name type="scientific">Citrobacter freundii</name>
    <dbReference type="NCBI Taxonomy" id="546"/>
    <lineage>
        <taxon>Bacteria</taxon>
        <taxon>Pseudomonadati</taxon>
        <taxon>Pseudomonadota</taxon>
        <taxon>Gammaproteobacteria</taxon>
        <taxon>Enterobacterales</taxon>
        <taxon>Enterobacteriaceae</taxon>
        <taxon>Citrobacter</taxon>
        <taxon>Citrobacter freundii complex</taxon>
    </lineage>
</organism>
<dbReference type="RefSeq" id="WP_269521596.1">
    <property type="nucleotide sequence ID" value="NZ_CP114569.1"/>
</dbReference>
<keyword evidence="2" id="KW-0614">Plasmid</keyword>
<evidence type="ECO:0000259" key="1">
    <source>
        <dbReference type="Pfam" id="PF18763"/>
    </source>
</evidence>
<evidence type="ECO:0000313" key="3">
    <source>
        <dbReference type="Proteomes" id="UP001164536"/>
    </source>
</evidence>
<reference evidence="2" key="1">
    <citation type="submission" date="2022-12" db="EMBL/GenBank/DDBJ databases">
        <title>2953647.</title>
        <authorList>
            <person name="Hergert J."/>
            <person name="Casey R."/>
            <person name="Wagner J."/>
            <person name="Young E.L."/>
            <person name="Oakeson K.F."/>
        </authorList>
    </citation>
    <scope>NUCLEOTIDE SEQUENCE</scope>
    <source>
        <strain evidence="2">2953647</strain>
        <plasmid evidence="2">unnamed5</plasmid>
    </source>
</reference>
<proteinExistence type="predicted"/>
<geneLocation type="plasmid" evidence="2 3">
    <name>unnamed5</name>
</geneLocation>
<dbReference type="InterPro" id="IPR041398">
    <property type="entry name" value="DdrB_dom"/>
</dbReference>